<evidence type="ECO:0000256" key="1">
    <source>
        <dbReference type="SAM" id="MobiDB-lite"/>
    </source>
</evidence>
<dbReference type="InterPro" id="IPR012368">
    <property type="entry name" value="OxRdtase_Mopterin-bd_su_IorB"/>
</dbReference>
<dbReference type="InterPro" id="IPR037165">
    <property type="entry name" value="AldOxase/xan_DH_Mopterin-bd_sf"/>
</dbReference>
<dbReference type="SUPFAM" id="SSF56003">
    <property type="entry name" value="Molybdenum cofactor-binding domain"/>
    <property type="match status" value="2"/>
</dbReference>
<feature type="domain" description="Aldehyde oxidase/xanthine dehydrogenase a/b hammerhead" evidence="2">
    <location>
        <begin position="255"/>
        <end position="334"/>
    </location>
</feature>
<dbReference type="PIRSF" id="PIRSF036389">
    <property type="entry name" value="IOR_B"/>
    <property type="match status" value="1"/>
</dbReference>
<evidence type="ECO:0000313" key="3">
    <source>
        <dbReference type="EMBL" id="MDG3007804.1"/>
    </source>
</evidence>
<dbReference type="EMBL" id="JARRAG010000002">
    <property type="protein sequence ID" value="MDG3007804.1"/>
    <property type="molecule type" value="Genomic_DNA"/>
</dbReference>
<keyword evidence="4" id="KW-1185">Reference proteome</keyword>
<feature type="compositionally biased region" description="Gly residues" evidence="1">
    <location>
        <begin position="76"/>
        <end position="85"/>
    </location>
</feature>
<reference evidence="3 4" key="1">
    <citation type="submission" date="2023-03" db="EMBL/GenBank/DDBJ databases">
        <title>Paludisphaera mucosa sp. nov. a novel planctomycete from northern fen.</title>
        <authorList>
            <person name="Ivanova A."/>
        </authorList>
    </citation>
    <scope>NUCLEOTIDE SEQUENCE [LARGE SCALE GENOMIC DNA]</scope>
    <source>
        <strain evidence="3 4">Pla2</strain>
    </source>
</reference>
<dbReference type="InterPro" id="IPR052516">
    <property type="entry name" value="N-heterocyclic_Hydroxylase"/>
</dbReference>
<dbReference type="InterPro" id="IPR008274">
    <property type="entry name" value="AldOxase/xan_DH_MoCoBD1"/>
</dbReference>
<dbReference type="SMART" id="SM01008">
    <property type="entry name" value="Ald_Xan_dh_C"/>
    <property type="match status" value="1"/>
</dbReference>
<name>A0ABT6FJT1_9BACT</name>
<protein>
    <submittedName>
        <fullName evidence="3">Molybdopterin-dependent oxidoreductase</fullName>
    </submittedName>
</protein>
<dbReference type="Gene3D" id="3.90.1170.50">
    <property type="entry name" value="Aldehyde oxidase/xanthine dehydrogenase, a/b hammerhead"/>
    <property type="match status" value="1"/>
</dbReference>
<organism evidence="3 4">
    <name type="scientific">Paludisphaera mucosa</name>
    <dbReference type="NCBI Taxonomy" id="3030827"/>
    <lineage>
        <taxon>Bacteria</taxon>
        <taxon>Pseudomonadati</taxon>
        <taxon>Planctomycetota</taxon>
        <taxon>Planctomycetia</taxon>
        <taxon>Isosphaerales</taxon>
        <taxon>Isosphaeraceae</taxon>
        <taxon>Paludisphaera</taxon>
    </lineage>
</organism>
<dbReference type="InterPro" id="IPR046867">
    <property type="entry name" value="AldOxase/xan_DH_MoCoBD2"/>
</dbReference>
<evidence type="ECO:0000259" key="2">
    <source>
        <dbReference type="SMART" id="SM01008"/>
    </source>
</evidence>
<dbReference type="Pfam" id="PF02738">
    <property type="entry name" value="MoCoBD_1"/>
    <property type="match status" value="1"/>
</dbReference>
<dbReference type="RefSeq" id="WP_277864076.1">
    <property type="nucleotide sequence ID" value="NZ_JARRAG010000002.1"/>
</dbReference>
<accession>A0ABT6FJT1</accession>
<feature type="region of interest" description="Disordered" evidence="1">
    <location>
        <begin position="61"/>
        <end position="85"/>
    </location>
</feature>
<evidence type="ECO:0000313" key="4">
    <source>
        <dbReference type="Proteomes" id="UP001216907"/>
    </source>
</evidence>
<dbReference type="PANTHER" id="PTHR47495">
    <property type="entry name" value="ALDEHYDE DEHYDROGENASE"/>
    <property type="match status" value="1"/>
</dbReference>
<comment type="caution">
    <text evidence="3">The sequence shown here is derived from an EMBL/GenBank/DDBJ whole genome shotgun (WGS) entry which is preliminary data.</text>
</comment>
<dbReference type="Pfam" id="PF20256">
    <property type="entry name" value="MoCoBD_2"/>
    <property type="match status" value="2"/>
</dbReference>
<dbReference type="Proteomes" id="UP001216907">
    <property type="component" value="Unassembled WGS sequence"/>
</dbReference>
<sequence>MKAREDWKAEALKAAGVAADYDEPVDLVAYRFDDVAAVEPGRRDVLKALGAGLLIAVAADAAPAKGEEPPPRRRGAGGGRGGPMGRGAATMAARLHIGEDGAITVMTGKVECGQGARAELAQAAAEELRVPFDRVRLVMGDTGAVPDDGGTYGSLSTPATVPAIRIACASARTLLIATAARRWGVDAATVALADGAARCAAKAGESLGYADLARDPEAARAMAGALPPDVALTPVAEWKTLGTSIPKPSGRGIVAGSHEYPSDVVRPGMLHGKVLRGPRYGATIQKVDLAPAQALPGVVAVRDGEFVGVAAPTTARAQAALDALAKTVEWASPPPHSSSADLPKHLREHAQGGLPTRPLYEEGAKALKASYDVAYIQHCPMEPRAAVAEWEDGKVTAWVGTQVPFNVRGELARAFGLPEDRARVIVPDFGGGFGGKHSGEYAVEAARLSKAAGKPVRVVWTRAEEFAWAQFRPAAAIEVEASLDADGAIATWRQINVNSGGGSVQTPYRVGQSDCRFLPSDAPLRHGSYRALASTANTFAREAFMDELAALAGRGPLEFRLAHIQEPRLRDVLAEAAARFGWEARSKAGEPGKGVGLACGQDKGGFVAACVAVSVDREDGSVTVDHVCQAYECGKILNPENLRTQVEGAIVMGLGPALREAIAFSDGMVTNGSFRDYRVPRFADLPKLDVHLLDRPDLPSSGAGETPIIAVAPAVANAVAAALGVRLRTMPIRPPAKGAAAGAGS</sequence>
<proteinExistence type="predicted"/>
<dbReference type="Gene3D" id="3.30.365.10">
    <property type="entry name" value="Aldehyde oxidase/xanthine dehydrogenase, molybdopterin binding domain"/>
    <property type="match status" value="4"/>
</dbReference>
<dbReference type="InterPro" id="IPR000674">
    <property type="entry name" value="Ald_Oxase/Xan_DH_a/b"/>
</dbReference>
<gene>
    <name evidence="3" type="ORF">PZE19_28915</name>
</gene>
<dbReference type="PANTHER" id="PTHR47495:SF1">
    <property type="entry name" value="BLL3820 PROTEIN"/>
    <property type="match status" value="1"/>
</dbReference>